<dbReference type="Gene3D" id="2.60.40.10">
    <property type="entry name" value="Immunoglobulins"/>
    <property type="match status" value="1"/>
</dbReference>
<dbReference type="EMBL" id="JABDJR010000004">
    <property type="protein sequence ID" value="NNF05166.1"/>
    <property type="molecule type" value="Genomic_DNA"/>
</dbReference>
<dbReference type="InterPro" id="IPR000757">
    <property type="entry name" value="Beta-glucanase-like"/>
</dbReference>
<dbReference type="CDD" id="cd08023">
    <property type="entry name" value="GH16_laminarinase_like"/>
    <property type="match status" value="1"/>
</dbReference>
<dbReference type="Gene3D" id="2.60.40.4070">
    <property type="match status" value="1"/>
</dbReference>
<sequence>MNRFQHPWILLGLTLVLATFSLQKDALAQGYQLVWADEFDGSSVDLSKWTFEIGDGCPSLCGWGNNELQYYKSENTTLSGGLMTITAKFEPTAGRLYTSSRLVTKNKFDFTYGRIEMRAQMPEGQGLWPAFWLLFTDPSNYGGWAAGGELDIMEYLGHDTDLVYGTIHYGAPSPGNVFSGDTYELPSGNFSDSFHTFAVEWEPGELRWYVDGIHYMTRYEWFSTGGAYPAPFDHDFHILLNCAVGGDFPGNPDGTTMFPQDFVIDYVRVYQKPEFEDCSVVFAGMDPFEPNWFVFQGAGGGNISSNTTNTAPIKGYEGALNCNWGSATGYMGGFGRENIRDLTDFTHFNFWIDPAPGESYQIQVQLQDDDNGDDIIPAPDGNDDEFQFNVEVNPTGHAIPGGGWQRVSIPLSSFFDDNSYHYGGNGILDLTPTSAGGNGQLIFVVITLIGNGTPVNFVTDRWEFTREDGVVSGELYSDTDGNGMKNGVESGIDGVEVRLFDSNGTQVGTTNTAGGGLYSFGTLPGDEYRVEIDDTNLALDGTTPTEDPDGVVTPHEAYVPVDCSATLANQDFGYEPASLSVPDGTIGAGLLLRAAVPNPFSSSTNIAFSTESEGLIKLTVFDLNGRVVANLVDQTLFAGDHEARWNGRDLSGRQTASGIYLVALQNAEGTATQRVVRFR</sequence>
<dbReference type="InterPro" id="IPR026444">
    <property type="entry name" value="Secre_tail"/>
</dbReference>
<evidence type="ECO:0000256" key="4">
    <source>
        <dbReference type="ARBA" id="ARBA00022729"/>
    </source>
</evidence>
<dbReference type="GO" id="GO:0004553">
    <property type="term" value="F:hydrolase activity, hydrolyzing O-glycosyl compounds"/>
    <property type="evidence" value="ECO:0007669"/>
    <property type="project" value="InterPro"/>
</dbReference>
<dbReference type="InterPro" id="IPR050546">
    <property type="entry name" value="Glycosyl_Hydrlase_16"/>
</dbReference>
<evidence type="ECO:0000256" key="3">
    <source>
        <dbReference type="ARBA" id="ARBA00022525"/>
    </source>
</evidence>
<dbReference type="PROSITE" id="PS51762">
    <property type="entry name" value="GH16_2"/>
    <property type="match status" value="1"/>
</dbReference>
<dbReference type="Gene3D" id="2.60.120.200">
    <property type="match status" value="1"/>
</dbReference>
<dbReference type="InterPro" id="IPR013320">
    <property type="entry name" value="ConA-like_dom_sf"/>
</dbReference>
<dbReference type="NCBIfam" id="TIGR04183">
    <property type="entry name" value="Por_Secre_tail"/>
    <property type="match status" value="1"/>
</dbReference>
<accession>A0A7Y2H0Q4</accession>
<keyword evidence="4" id="KW-0732">Signal</keyword>
<evidence type="ECO:0000259" key="5">
    <source>
        <dbReference type="PROSITE" id="PS51762"/>
    </source>
</evidence>
<dbReference type="InterPro" id="IPR025965">
    <property type="entry name" value="FlgD/Vpr_Ig-like"/>
</dbReference>
<comment type="subcellular location">
    <subcellularLocation>
        <location evidence="1">Secreted</location>
    </subcellularLocation>
</comment>
<keyword evidence="6" id="KW-0378">Hydrolase</keyword>
<dbReference type="AlphaFoldDB" id="A0A7Y2H0Q4"/>
<proteinExistence type="inferred from homology"/>
<comment type="caution">
    <text evidence="6">The sequence shown here is derived from an EMBL/GenBank/DDBJ whole genome shotgun (WGS) entry which is preliminary data.</text>
</comment>
<comment type="similarity">
    <text evidence="2">Belongs to the glycosyl hydrolase 16 family.</text>
</comment>
<dbReference type="Pfam" id="PF17210">
    <property type="entry name" value="SdrD_B"/>
    <property type="match status" value="1"/>
</dbReference>
<dbReference type="InterPro" id="IPR008979">
    <property type="entry name" value="Galactose-bd-like_sf"/>
</dbReference>
<dbReference type="Pfam" id="PF13860">
    <property type="entry name" value="FlgD_ig"/>
    <property type="match status" value="1"/>
</dbReference>
<dbReference type="PANTHER" id="PTHR10963:SF55">
    <property type="entry name" value="GLYCOSIDE HYDROLASE FAMILY 16 PROTEIN"/>
    <property type="match status" value="1"/>
</dbReference>
<protein>
    <submittedName>
        <fullName evidence="6">Family 16 glycosylhydrolase</fullName>
    </submittedName>
</protein>
<dbReference type="SUPFAM" id="SSF49899">
    <property type="entry name" value="Concanavalin A-like lectins/glucanases"/>
    <property type="match status" value="1"/>
</dbReference>
<evidence type="ECO:0000313" key="6">
    <source>
        <dbReference type="EMBL" id="NNF05166.1"/>
    </source>
</evidence>
<dbReference type="GO" id="GO:0005576">
    <property type="term" value="C:extracellular region"/>
    <property type="evidence" value="ECO:0007669"/>
    <property type="project" value="UniProtKB-SubCell"/>
</dbReference>
<gene>
    <name evidence="6" type="ORF">HKN21_00260</name>
</gene>
<organism evidence="6 7">
    <name type="scientific">Eiseniibacteriota bacterium</name>
    <dbReference type="NCBI Taxonomy" id="2212470"/>
    <lineage>
        <taxon>Bacteria</taxon>
        <taxon>Candidatus Eiseniibacteriota</taxon>
    </lineage>
</organism>
<dbReference type="GO" id="GO:0005975">
    <property type="term" value="P:carbohydrate metabolic process"/>
    <property type="evidence" value="ECO:0007669"/>
    <property type="project" value="InterPro"/>
</dbReference>
<dbReference type="Pfam" id="PF00722">
    <property type="entry name" value="Glyco_hydro_16"/>
    <property type="match status" value="1"/>
</dbReference>
<dbReference type="Proteomes" id="UP000547674">
    <property type="component" value="Unassembled WGS sequence"/>
</dbReference>
<dbReference type="PANTHER" id="PTHR10963">
    <property type="entry name" value="GLYCOSYL HYDROLASE-RELATED"/>
    <property type="match status" value="1"/>
</dbReference>
<dbReference type="InterPro" id="IPR033764">
    <property type="entry name" value="Sdr_B"/>
</dbReference>
<dbReference type="SUPFAM" id="SSF49785">
    <property type="entry name" value="Galactose-binding domain-like"/>
    <property type="match status" value="1"/>
</dbReference>
<keyword evidence="3" id="KW-0964">Secreted</keyword>
<evidence type="ECO:0000256" key="1">
    <source>
        <dbReference type="ARBA" id="ARBA00004613"/>
    </source>
</evidence>
<feature type="domain" description="GH16" evidence="5">
    <location>
        <begin position="18"/>
        <end position="275"/>
    </location>
</feature>
<evidence type="ECO:0000256" key="2">
    <source>
        <dbReference type="ARBA" id="ARBA00006865"/>
    </source>
</evidence>
<evidence type="ECO:0000313" key="7">
    <source>
        <dbReference type="Proteomes" id="UP000547674"/>
    </source>
</evidence>
<dbReference type="SUPFAM" id="SSF117074">
    <property type="entry name" value="Hypothetical protein PA1324"/>
    <property type="match status" value="1"/>
</dbReference>
<dbReference type="InterPro" id="IPR013783">
    <property type="entry name" value="Ig-like_fold"/>
</dbReference>
<reference evidence="6 7" key="1">
    <citation type="submission" date="2020-03" db="EMBL/GenBank/DDBJ databases">
        <title>Metabolic flexibility allows generalist bacteria to become dominant in a frequently disturbed ecosystem.</title>
        <authorList>
            <person name="Chen Y.-J."/>
            <person name="Leung P.M."/>
            <person name="Bay S.K."/>
            <person name="Hugenholtz P."/>
            <person name="Kessler A.J."/>
            <person name="Shelley G."/>
            <person name="Waite D.W."/>
            <person name="Cook P.L."/>
            <person name="Greening C."/>
        </authorList>
    </citation>
    <scope>NUCLEOTIDE SEQUENCE [LARGE SCALE GENOMIC DNA]</scope>
    <source>
        <strain evidence="6">SS_bin_28</strain>
    </source>
</reference>
<dbReference type="Gene3D" id="2.60.120.430">
    <property type="entry name" value="Galactose-binding lectin"/>
    <property type="match status" value="1"/>
</dbReference>
<name>A0A7Y2H0Q4_UNCEI</name>